<organism evidence="2 3">
    <name type="scientific">Eumeta variegata</name>
    <name type="common">Bagworm moth</name>
    <name type="synonym">Eumeta japonica</name>
    <dbReference type="NCBI Taxonomy" id="151549"/>
    <lineage>
        <taxon>Eukaryota</taxon>
        <taxon>Metazoa</taxon>
        <taxon>Ecdysozoa</taxon>
        <taxon>Arthropoda</taxon>
        <taxon>Hexapoda</taxon>
        <taxon>Insecta</taxon>
        <taxon>Pterygota</taxon>
        <taxon>Neoptera</taxon>
        <taxon>Endopterygota</taxon>
        <taxon>Lepidoptera</taxon>
        <taxon>Glossata</taxon>
        <taxon>Ditrysia</taxon>
        <taxon>Tineoidea</taxon>
        <taxon>Psychidae</taxon>
        <taxon>Oiketicinae</taxon>
        <taxon>Eumeta</taxon>
    </lineage>
</organism>
<dbReference type="Proteomes" id="UP000299102">
    <property type="component" value="Unassembled WGS sequence"/>
</dbReference>
<dbReference type="AlphaFoldDB" id="A0A4C1SSN7"/>
<dbReference type="PANTHER" id="PTHR46599">
    <property type="entry name" value="PIGGYBAC TRANSPOSABLE ELEMENT-DERIVED PROTEIN 4"/>
    <property type="match status" value="1"/>
</dbReference>
<dbReference type="STRING" id="151549.A0A4C1SSN7"/>
<feature type="domain" description="PiggyBac transposable element-derived protein" evidence="1">
    <location>
        <begin position="1"/>
        <end position="166"/>
    </location>
</feature>
<dbReference type="OrthoDB" id="6931869at2759"/>
<protein>
    <submittedName>
        <fullName evidence="2">PiggyBac transposable element-derived protein 4</fullName>
    </submittedName>
</protein>
<sequence length="168" mass="19884">MSLRRFQNISRVIRFDEKSDRNERRARDKLAPIRDFWNRWESNLRKLFNPGECVTVDEQLVTYRGPFKQYIPSKPGKYGIKIWALCDTETSYAWSLQVYTGKERNCKPEKDQGRRVVLDLIKDLKGHNVTCDNFFTSHELGIELYKRNITMVGTIRKNKTSLPQKFCS</sequence>
<keyword evidence="3" id="KW-1185">Reference proteome</keyword>
<evidence type="ECO:0000259" key="1">
    <source>
        <dbReference type="Pfam" id="PF13843"/>
    </source>
</evidence>
<name>A0A4C1SSN7_EUMVA</name>
<reference evidence="2 3" key="1">
    <citation type="journal article" date="2019" name="Commun. Biol.">
        <title>The bagworm genome reveals a unique fibroin gene that provides high tensile strength.</title>
        <authorList>
            <person name="Kono N."/>
            <person name="Nakamura H."/>
            <person name="Ohtoshi R."/>
            <person name="Tomita M."/>
            <person name="Numata K."/>
            <person name="Arakawa K."/>
        </authorList>
    </citation>
    <scope>NUCLEOTIDE SEQUENCE [LARGE SCALE GENOMIC DNA]</scope>
</reference>
<evidence type="ECO:0000313" key="2">
    <source>
        <dbReference type="EMBL" id="GBP05189.1"/>
    </source>
</evidence>
<proteinExistence type="predicted"/>
<dbReference type="EMBL" id="BGZK01007703">
    <property type="protein sequence ID" value="GBP05189.1"/>
    <property type="molecule type" value="Genomic_DNA"/>
</dbReference>
<dbReference type="Pfam" id="PF13843">
    <property type="entry name" value="DDE_Tnp_1_7"/>
    <property type="match status" value="1"/>
</dbReference>
<dbReference type="InterPro" id="IPR029526">
    <property type="entry name" value="PGBD"/>
</dbReference>
<comment type="caution">
    <text evidence="2">The sequence shown here is derived from an EMBL/GenBank/DDBJ whole genome shotgun (WGS) entry which is preliminary data.</text>
</comment>
<evidence type="ECO:0000313" key="3">
    <source>
        <dbReference type="Proteomes" id="UP000299102"/>
    </source>
</evidence>
<accession>A0A4C1SSN7</accession>
<dbReference type="PANTHER" id="PTHR46599:SF6">
    <property type="entry name" value="DUAL SPECIFICITY PHOSPHATASE 26"/>
    <property type="match status" value="1"/>
</dbReference>
<gene>
    <name evidence="2" type="primary">PGBD4</name>
    <name evidence="2" type="ORF">EVAR_71552_1</name>
</gene>